<dbReference type="OrthoDB" id="6385003at2"/>
<protein>
    <submittedName>
        <fullName evidence="2">DUF2306 domain-containing protein</fullName>
    </submittedName>
</protein>
<dbReference type="AlphaFoldDB" id="A0A3B0CAC5"/>
<keyword evidence="1" id="KW-0472">Membrane</keyword>
<reference evidence="2 3" key="1">
    <citation type="submission" date="2018-10" db="EMBL/GenBank/DDBJ databases">
        <title>Ulvibacterium marinum gen. nov., sp. nov., a novel marine bacterium of the family Flavobacteriaceae, isolated from a culture of the green alga Ulva prolifera.</title>
        <authorList>
            <person name="Zhang Z."/>
        </authorList>
    </citation>
    <scope>NUCLEOTIDE SEQUENCE [LARGE SCALE GENOMIC DNA]</scope>
    <source>
        <strain evidence="2 3">CCMM003</strain>
    </source>
</reference>
<feature type="transmembrane region" description="Helical" evidence="1">
    <location>
        <begin position="175"/>
        <end position="195"/>
    </location>
</feature>
<feature type="transmembrane region" description="Helical" evidence="1">
    <location>
        <begin position="144"/>
        <end position="163"/>
    </location>
</feature>
<feature type="transmembrane region" description="Helical" evidence="1">
    <location>
        <begin position="247"/>
        <end position="273"/>
    </location>
</feature>
<keyword evidence="1" id="KW-0812">Transmembrane</keyword>
<dbReference type="Pfam" id="PF10067">
    <property type="entry name" value="DUF2306"/>
    <property type="match status" value="1"/>
</dbReference>
<feature type="transmembrane region" description="Helical" evidence="1">
    <location>
        <begin position="115"/>
        <end position="132"/>
    </location>
</feature>
<accession>A0A3B0CAC5</accession>
<keyword evidence="1" id="KW-1133">Transmembrane helix</keyword>
<evidence type="ECO:0000313" key="2">
    <source>
        <dbReference type="EMBL" id="RKN81608.1"/>
    </source>
</evidence>
<dbReference type="InterPro" id="IPR018750">
    <property type="entry name" value="DUF2306_membrane"/>
</dbReference>
<gene>
    <name evidence="2" type="ORF">D7Z94_11925</name>
</gene>
<dbReference type="RefSeq" id="WP_120711763.1">
    <property type="nucleotide sequence ID" value="NZ_RBCJ01000002.1"/>
</dbReference>
<name>A0A3B0CAC5_9FLAO</name>
<dbReference type="Proteomes" id="UP000276603">
    <property type="component" value="Unassembled WGS sequence"/>
</dbReference>
<feature type="transmembrane region" description="Helical" evidence="1">
    <location>
        <begin position="215"/>
        <end position="235"/>
    </location>
</feature>
<proteinExistence type="predicted"/>
<organism evidence="2 3">
    <name type="scientific">Ulvibacterium marinum</name>
    <dbReference type="NCBI Taxonomy" id="2419782"/>
    <lineage>
        <taxon>Bacteria</taxon>
        <taxon>Pseudomonadati</taxon>
        <taxon>Bacteroidota</taxon>
        <taxon>Flavobacteriia</taxon>
        <taxon>Flavobacteriales</taxon>
        <taxon>Flavobacteriaceae</taxon>
        <taxon>Ulvibacterium</taxon>
    </lineage>
</organism>
<sequence>MNSKHHYISISQRKTIFSNKTLSSAAAIWFVTAVLGQWIFAFYVAAFYGGAAINGDFMKWNRVLPHGYIEGDTIGNMAVAIHLLFAIIIMIGGPLQFIPQIRNRFPAFHRWNGKLYLVTAFIASFSGIYMVLTKGTITGITGDISVSFNGLLIMLFALLAWRMAVVRKFKAHERWVLRLFLVVNGVWFFRIGLMLSFLLNGGPFGFDPETFRGPFITFLGIGQYMIPLLILELYFFTKDRTSNFGKLTMATALFVMTIFMGLGVFAATTGMWLPRL</sequence>
<feature type="transmembrane region" description="Helical" evidence="1">
    <location>
        <begin position="73"/>
        <end position="95"/>
    </location>
</feature>
<keyword evidence="3" id="KW-1185">Reference proteome</keyword>
<evidence type="ECO:0000256" key="1">
    <source>
        <dbReference type="SAM" id="Phobius"/>
    </source>
</evidence>
<feature type="transmembrane region" description="Helical" evidence="1">
    <location>
        <begin position="21"/>
        <end position="53"/>
    </location>
</feature>
<comment type="caution">
    <text evidence="2">The sequence shown here is derived from an EMBL/GenBank/DDBJ whole genome shotgun (WGS) entry which is preliminary data.</text>
</comment>
<evidence type="ECO:0000313" key="3">
    <source>
        <dbReference type="Proteomes" id="UP000276603"/>
    </source>
</evidence>
<dbReference type="EMBL" id="RBCJ01000002">
    <property type="protein sequence ID" value="RKN81608.1"/>
    <property type="molecule type" value="Genomic_DNA"/>
</dbReference>